<dbReference type="PANTHER" id="PTHR31118:SF12">
    <property type="entry name" value="CYCLASE-LIKE PROTEIN 2"/>
    <property type="match status" value="1"/>
</dbReference>
<dbReference type="Pfam" id="PF04199">
    <property type="entry name" value="Cyclase"/>
    <property type="match status" value="1"/>
</dbReference>
<evidence type="ECO:0008006" key="4">
    <source>
        <dbReference type="Google" id="ProtNLM"/>
    </source>
</evidence>
<evidence type="ECO:0000256" key="1">
    <source>
        <dbReference type="SAM" id="MobiDB-lite"/>
    </source>
</evidence>
<organism evidence="2 3">
    <name type="scientific">Blautia hydrogenotrophica (strain DSM 10507 / JCM 14656 / S5a33)</name>
    <name type="common">Ruminococcus hydrogenotrophicus</name>
    <dbReference type="NCBI Taxonomy" id="476272"/>
    <lineage>
        <taxon>Bacteria</taxon>
        <taxon>Bacillati</taxon>
        <taxon>Bacillota</taxon>
        <taxon>Clostridia</taxon>
        <taxon>Lachnospirales</taxon>
        <taxon>Lachnospiraceae</taxon>
        <taxon>Blautia</taxon>
    </lineage>
</organism>
<name>C0CMW4_BLAHS</name>
<reference evidence="2 3" key="2">
    <citation type="submission" date="2009-02" db="EMBL/GenBank/DDBJ databases">
        <title>Draft genome sequence of Blautia hydrogenotrophica DSM 10507 (Ruminococcus hydrogenotrophicus DSM 10507).</title>
        <authorList>
            <person name="Sudarsanam P."/>
            <person name="Ley R."/>
            <person name="Guruge J."/>
            <person name="Turnbaugh P.J."/>
            <person name="Mahowald M."/>
            <person name="Liep D."/>
            <person name="Gordon J."/>
        </authorList>
    </citation>
    <scope>NUCLEOTIDE SEQUENCE [LARGE SCALE GENOMIC DNA]</scope>
    <source>
        <strain evidence="3">DSM 10507 / JCM 14656 / S5a33</strain>
    </source>
</reference>
<evidence type="ECO:0000313" key="2">
    <source>
        <dbReference type="EMBL" id="EEG48897.1"/>
    </source>
</evidence>
<dbReference type="Proteomes" id="UP000003100">
    <property type="component" value="Unassembled WGS sequence"/>
</dbReference>
<protein>
    <recommendedName>
        <fullName evidence="4">Arylformamidase</fullName>
    </recommendedName>
</protein>
<dbReference type="AlphaFoldDB" id="C0CMW4"/>
<dbReference type="InterPro" id="IPR007325">
    <property type="entry name" value="KFase/CYL"/>
</dbReference>
<dbReference type="EMBL" id="ACBZ01000117">
    <property type="protein sequence ID" value="EEG48897.1"/>
    <property type="molecule type" value="Genomic_DNA"/>
</dbReference>
<dbReference type="GO" id="GO:0004061">
    <property type="term" value="F:arylformamidase activity"/>
    <property type="evidence" value="ECO:0007669"/>
    <property type="project" value="InterPro"/>
</dbReference>
<dbReference type="PATRIC" id="fig|476272.21.peg.1633"/>
<accession>C0CMW4</accession>
<dbReference type="InterPro" id="IPR037175">
    <property type="entry name" value="KFase_sf"/>
</dbReference>
<dbReference type="Gene3D" id="3.50.30.50">
    <property type="entry name" value="Putative cyclase"/>
    <property type="match status" value="1"/>
</dbReference>
<feature type="region of interest" description="Disordered" evidence="1">
    <location>
        <begin position="1"/>
        <end position="20"/>
    </location>
</feature>
<dbReference type="GO" id="GO:0019441">
    <property type="term" value="P:L-tryptophan catabolic process to kynurenine"/>
    <property type="evidence" value="ECO:0007669"/>
    <property type="project" value="InterPro"/>
</dbReference>
<feature type="compositionally biased region" description="Basic and acidic residues" evidence="1">
    <location>
        <begin position="1"/>
        <end position="11"/>
    </location>
</feature>
<proteinExistence type="predicted"/>
<sequence length="267" mass="30074">MSKTNCKDAKLKYNAPSEKGGKQMENLKLWEDLKNWKKNCDFVELSHEFSPDTPHWSGFPAMNAEMIFDYPDVFRVHIVQVATQYGTHVDAPAHFVPGKRMLNELRADEMVLPLCVIDLSAKSAKNCDYIFTAEDLHQWEAIHGEIPSGSFVAVRTDWSKRADLDNMDEKGMKHYPGWGLDALKFLVEQRNVTAIGHETSDTDAPVSSAKIGYVGEYYILEQERYQIELLKNLDKVPATGAVIICGFPRGVNLTGFTARCIAVCPKD</sequence>
<evidence type="ECO:0000313" key="3">
    <source>
        <dbReference type="Proteomes" id="UP000003100"/>
    </source>
</evidence>
<dbReference type="eggNOG" id="COG1878">
    <property type="taxonomic scope" value="Bacteria"/>
</dbReference>
<dbReference type="SUPFAM" id="SSF102198">
    <property type="entry name" value="Putative cyclase"/>
    <property type="match status" value="1"/>
</dbReference>
<gene>
    <name evidence="2" type="ORF">RUMHYD_02202</name>
</gene>
<dbReference type="PANTHER" id="PTHR31118">
    <property type="entry name" value="CYCLASE-LIKE PROTEIN 2"/>
    <property type="match status" value="1"/>
</dbReference>
<dbReference type="HOGENOM" id="CLU_030671_2_0_9"/>
<keyword evidence="3" id="KW-1185">Reference proteome</keyword>
<comment type="caution">
    <text evidence="2">The sequence shown here is derived from an EMBL/GenBank/DDBJ whole genome shotgun (WGS) entry which is preliminary data.</text>
</comment>
<reference evidence="2 3" key="1">
    <citation type="submission" date="2009-01" db="EMBL/GenBank/DDBJ databases">
        <authorList>
            <person name="Fulton L."/>
            <person name="Clifton S."/>
            <person name="Fulton B."/>
            <person name="Xu J."/>
            <person name="Minx P."/>
            <person name="Pepin K.H."/>
            <person name="Johnson M."/>
            <person name="Bhonagiri V."/>
            <person name="Nash W.E."/>
            <person name="Mardis E.R."/>
            <person name="Wilson R.K."/>
        </authorList>
    </citation>
    <scope>NUCLEOTIDE SEQUENCE [LARGE SCALE GENOMIC DNA]</scope>
    <source>
        <strain evidence="3">DSM 10507 / JCM 14656 / S5a33</strain>
    </source>
</reference>